<sequence length="98" mass="11982">MPTKAEKERRKKLHRELAQKEQEEFFNNLPTDKDVILELFDFLDSELGERDCNHDYQLTEEFLKSKNIVNEKIFDWFREQGGYCDCEILFNIEERFEK</sequence>
<dbReference type="RefSeq" id="WP_282589695.1">
    <property type="nucleotide sequence ID" value="NZ_JAPAAF010000001.1"/>
</dbReference>
<accession>A0AA41Y8F2</accession>
<dbReference type="AlphaFoldDB" id="A0AA41Y8F2"/>
<dbReference type="Pfam" id="PF10905">
    <property type="entry name" value="DUF2695"/>
    <property type="match status" value="1"/>
</dbReference>
<proteinExistence type="predicted"/>
<protein>
    <submittedName>
        <fullName evidence="1">DUF2695 domain-containing protein</fullName>
    </submittedName>
</protein>
<gene>
    <name evidence="1" type="ORF">N2K84_00005</name>
</gene>
<keyword evidence="2" id="KW-1185">Reference proteome</keyword>
<name>A0AA41Y8F2_9BACT</name>
<dbReference type="Proteomes" id="UP001163821">
    <property type="component" value="Unassembled WGS sequence"/>
</dbReference>
<evidence type="ECO:0000313" key="1">
    <source>
        <dbReference type="EMBL" id="MCW0481090.1"/>
    </source>
</evidence>
<dbReference type="InterPro" id="IPR024248">
    <property type="entry name" value="DUF2695"/>
</dbReference>
<reference evidence="1" key="1">
    <citation type="submission" date="2022-10" db="EMBL/GenBank/DDBJ databases">
        <title>Gaoshiqiia sediminis gen. nov., sp. nov., isolated from coastal sediment.</title>
        <authorList>
            <person name="Yu W.X."/>
            <person name="Mu D.S."/>
            <person name="Du J.Z."/>
            <person name="Liang Y.Q."/>
        </authorList>
    </citation>
    <scope>NUCLEOTIDE SEQUENCE</scope>
    <source>
        <strain evidence="1">A06</strain>
    </source>
</reference>
<dbReference type="EMBL" id="JAPAAF010000001">
    <property type="protein sequence ID" value="MCW0481090.1"/>
    <property type="molecule type" value="Genomic_DNA"/>
</dbReference>
<evidence type="ECO:0000313" key="2">
    <source>
        <dbReference type="Proteomes" id="UP001163821"/>
    </source>
</evidence>
<organism evidence="1 2">
    <name type="scientific">Gaoshiqia sediminis</name>
    <dbReference type="NCBI Taxonomy" id="2986998"/>
    <lineage>
        <taxon>Bacteria</taxon>
        <taxon>Pseudomonadati</taxon>
        <taxon>Bacteroidota</taxon>
        <taxon>Bacteroidia</taxon>
        <taxon>Marinilabiliales</taxon>
        <taxon>Prolixibacteraceae</taxon>
        <taxon>Gaoshiqia</taxon>
    </lineage>
</organism>
<comment type="caution">
    <text evidence="1">The sequence shown here is derived from an EMBL/GenBank/DDBJ whole genome shotgun (WGS) entry which is preliminary data.</text>
</comment>